<dbReference type="EMBL" id="JAGTUF010000020">
    <property type="protein sequence ID" value="MBR9973256.1"/>
    <property type="molecule type" value="Genomic_DNA"/>
</dbReference>
<evidence type="ECO:0000313" key="10">
    <source>
        <dbReference type="Proteomes" id="UP000680714"/>
    </source>
</evidence>
<sequence>MSVTVIFGSDQGCTRGIANRIAKKLNGKSLDIKKATAEDLEACHLLILGCPTYGFGDLQSDWEDRIDILDDVDLAGKKVALFGTGDQVNYPDSFIDAVGILYDRVTAKGAQVVGFTETAGYDFTGSAALRDGRFVGLALDEDNQSGKTEGRIGAWISQLT</sequence>
<evidence type="ECO:0000256" key="5">
    <source>
        <dbReference type="ARBA" id="ARBA00022643"/>
    </source>
</evidence>
<keyword evidence="4 7" id="KW-0285">Flavoprotein</keyword>
<dbReference type="InterPro" id="IPR010086">
    <property type="entry name" value="Flavodoxin_lc"/>
</dbReference>
<dbReference type="InterPro" id="IPR029039">
    <property type="entry name" value="Flavoprotein-like_sf"/>
</dbReference>
<dbReference type="PROSITE" id="PS50902">
    <property type="entry name" value="FLAVODOXIN_LIKE"/>
    <property type="match status" value="1"/>
</dbReference>
<comment type="caution">
    <text evidence="9">The sequence shown here is derived from an EMBL/GenBank/DDBJ whole genome shotgun (WGS) entry which is preliminary data.</text>
</comment>
<dbReference type="SUPFAM" id="SSF52218">
    <property type="entry name" value="Flavoproteins"/>
    <property type="match status" value="1"/>
</dbReference>
<comment type="function">
    <text evidence="7">Low-potential electron donor to a number of redox enzymes.</text>
</comment>
<organism evidence="9 10">
    <name type="scientific">Magnetospirillum sulfuroxidans</name>
    <dbReference type="NCBI Taxonomy" id="611300"/>
    <lineage>
        <taxon>Bacteria</taxon>
        <taxon>Pseudomonadati</taxon>
        <taxon>Pseudomonadota</taxon>
        <taxon>Alphaproteobacteria</taxon>
        <taxon>Rhodospirillales</taxon>
        <taxon>Rhodospirillaceae</taxon>
        <taxon>Magnetospirillum</taxon>
    </lineage>
</organism>
<dbReference type="RefSeq" id="WP_211550817.1">
    <property type="nucleotide sequence ID" value="NZ_JAGTUF010000020.1"/>
</dbReference>
<evidence type="ECO:0000256" key="2">
    <source>
        <dbReference type="ARBA" id="ARBA00005267"/>
    </source>
</evidence>
<keyword evidence="6 7" id="KW-0249">Electron transport</keyword>
<keyword evidence="10" id="KW-1185">Reference proteome</keyword>
<proteinExistence type="inferred from homology"/>
<name>A0ABS5IFQ7_9PROT</name>
<dbReference type="NCBIfam" id="NF006739">
    <property type="entry name" value="PRK09267.1-5"/>
    <property type="match status" value="1"/>
</dbReference>
<dbReference type="PROSITE" id="PS00201">
    <property type="entry name" value="FLAVODOXIN"/>
    <property type="match status" value="1"/>
</dbReference>
<evidence type="ECO:0000256" key="1">
    <source>
        <dbReference type="ARBA" id="ARBA00001917"/>
    </source>
</evidence>
<comment type="cofactor">
    <cofactor evidence="1 7">
        <name>FMN</name>
        <dbReference type="ChEBI" id="CHEBI:58210"/>
    </cofactor>
</comment>
<evidence type="ECO:0000259" key="8">
    <source>
        <dbReference type="PROSITE" id="PS50902"/>
    </source>
</evidence>
<evidence type="ECO:0000256" key="6">
    <source>
        <dbReference type="ARBA" id="ARBA00022982"/>
    </source>
</evidence>
<protein>
    <recommendedName>
        <fullName evidence="7">Flavodoxin</fullName>
    </recommendedName>
</protein>
<dbReference type="NCBIfam" id="NF006736">
    <property type="entry name" value="PRK09267.1-2"/>
    <property type="match status" value="1"/>
</dbReference>
<comment type="similarity">
    <text evidence="2 7">Belongs to the flavodoxin family.</text>
</comment>
<dbReference type="InterPro" id="IPR008254">
    <property type="entry name" value="Flavodoxin/NO_synth"/>
</dbReference>
<evidence type="ECO:0000256" key="4">
    <source>
        <dbReference type="ARBA" id="ARBA00022630"/>
    </source>
</evidence>
<reference evidence="9 10" key="1">
    <citation type="submission" date="2021-04" db="EMBL/GenBank/DDBJ databases">
        <title>Magnetospirillum sulfuroxidans sp. nov., a facultative chemolithoautotrophic sulfur-oxidizing alphaproteobacterium isolated from freshwater sediment and proposals for Paramagetospirillum gen. nov., and Magnetospirillaceae fam. nov.</title>
        <authorList>
            <person name="Koziaeva V."/>
            <person name="Geelhoed J.S."/>
            <person name="Sorokin D.Y."/>
            <person name="Grouzdev D.S."/>
        </authorList>
    </citation>
    <scope>NUCLEOTIDE SEQUENCE [LARGE SCALE GENOMIC DNA]</scope>
    <source>
        <strain evidence="9 10">J10</strain>
    </source>
</reference>
<dbReference type="PANTHER" id="PTHR42809:SF1">
    <property type="entry name" value="FLAVODOXIN 1"/>
    <property type="match status" value="1"/>
</dbReference>
<gene>
    <name evidence="9" type="primary">fldA</name>
    <name evidence="9" type="ORF">KEC16_16150</name>
</gene>
<evidence type="ECO:0000313" key="9">
    <source>
        <dbReference type="EMBL" id="MBR9973256.1"/>
    </source>
</evidence>
<evidence type="ECO:0000256" key="7">
    <source>
        <dbReference type="PIRNR" id="PIRNR038996"/>
    </source>
</evidence>
<dbReference type="Pfam" id="PF00258">
    <property type="entry name" value="Flavodoxin_1"/>
    <property type="match status" value="1"/>
</dbReference>
<dbReference type="PANTHER" id="PTHR42809">
    <property type="entry name" value="FLAVODOXIN 2"/>
    <property type="match status" value="1"/>
</dbReference>
<keyword evidence="5 7" id="KW-0288">FMN</keyword>
<dbReference type="InterPro" id="IPR050619">
    <property type="entry name" value="Flavodoxin"/>
</dbReference>
<dbReference type="NCBIfam" id="TIGR01752">
    <property type="entry name" value="flav_long"/>
    <property type="match status" value="1"/>
</dbReference>
<dbReference type="InterPro" id="IPR001226">
    <property type="entry name" value="Flavodoxin_CS"/>
</dbReference>
<accession>A0ABS5IFQ7</accession>
<dbReference type="PIRSF" id="PIRSF038996">
    <property type="entry name" value="FldA"/>
    <property type="match status" value="1"/>
</dbReference>
<keyword evidence="3 7" id="KW-0813">Transport</keyword>
<dbReference type="Proteomes" id="UP000680714">
    <property type="component" value="Unassembled WGS sequence"/>
</dbReference>
<evidence type="ECO:0000256" key="3">
    <source>
        <dbReference type="ARBA" id="ARBA00022448"/>
    </source>
</evidence>
<feature type="domain" description="Flavodoxin-like" evidence="8">
    <location>
        <begin position="3"/>
        <end position="160"/>
    </location>
</feature>
<dbReference type="Gene3D" id="3.40.50.360">
    <property type="match status" value="1"/>
</dbReference>